<dbReference type="OrthoDB" id="5086375at2759"/>
<name>A0A9P5LIG5_9HYPO</name>
<proteinExistence type="predicted"/>
<dbReference type="AlphaFoldDB" id="A0A9P5LIG5"/>
<reference evidence="1" key="1">
    <citation type="submission" date="2020-03" db="EMBL/GenBank/DDBJ databases">
        <title>Draft Genome Sequence of Cylindrodendrum hubeiense.</title>
        <authorList>
            <person name="Buettner E."/>
            <person name="Kellner H."/>
        </authorList>
    </citation>
    <scope>NUCLEOTIDE SEQUENCE</scope>
    <source>
        <strain evidence="1">IHI 201604</strain>
    </source>
</reference>
<sequence>MNQQQHQFIYDTLSHVFPLAGLNLSDLSIATHADLCADNLFTLHLSQPGIPKNLALQVRVAPDWTVSVRIAVAGDTHAFNGFGAPLLMAEELFRGLVGNEDVAAGHWIYRARETWDPMDLSEDEMHWNDAMEIDY</sequence>
<keyword evidence="2" id="KW-1185">Reference proteome</keyword>
<gene>
    <name evidence="1" type="ORF">G7Z17_g3104</name>
</gene>
<accession>A0A9P5LIG5</accession>
<dbReference type="Proteomes" id="UP000722485">
    <property type="component" value="Unassembled WGS sequence"/>
</dbReference>
<comment type="caution">
    <text evidence="1">The sequence shown here is derived from an EMBL/GenBank/DDBJ whole genome shotgun (WGS) entry which is preliminary data.</text>
</comment>
<dbReference type="EMBL" id="JAANBB010000036">
    <property type="protein sequence ID" value="KAF7554140.1"/>
    <property type="molecule type" value="Genomic_DNA"/>
</dbReference>
<evidence type="ECO:0000313" key="2">
    <source>
        <dbReference type="Proteomes" id="UP000722485"/>
    </source>
</evidence>
<evidence type="ECO:0000313" key="1">
    <source>
        <dbReference type="EMBL" id="KAF7554140.1"/>
    </source>
</evidence>
<organism evidence="1 2">
    <name type="scientific">Cylindrodendrum hubeiense</name>
    <dbReference type="NCBI Taxonomy" id="595255"/>
    <lineage>
        <taxon>Eukaryota</taxon>
        <taxon>Fungi</taxon>
        <taxon>Dikarya</taxon>
        <taxon>Ascomycota</taxon>
        <taxon>Pezizomycotina</taxon>
        <taxon>Sordariomycetes</taxon>
        <taxon>Hypocreomycetidae</taxon>
        <taxon>Hypocreales</taxon>
        <taxon>Nectriaceae</taxon>
        <taxon>Cylindrodendrum</taxon>
    </lineage>
</organism>
<protein>
    <submittedName>
        <fullName evidence="1">Uncharacterized protein</fullName>
    </submittedName>
</protein>